<dbReference type="OrthoDB" id="787137at2759"/>
<dbReference type="Gene3D" id="3.30.40.10">
    <property type="entry name" value="Zinc/RING finger domain, C3HC4 (zinc finger)"/>
    <property type="match status" value="1"/>
</dbReference>
<dbReference type="Gene3D" id="3.40.630.30">
    <property type="match status" value="1"/>
</dbReference>
<feature type="region of interest" description="Disordered" evidence="15">
    <location>
        <begin position="389"/>
        <end position="421"/>
    </location>
</feature>
<dbReference type="GO" id="GO:0004402">
    <property type="term" value="F:histone acetyltransferase activity"/>
    <property type="evidence" value="ECO:0007669"/>
    <property type="project" value="InterPro"/>
</dbReference>
<dbReference type="GO" id="GO:0008270">
    <property type="term" value="F:zinc ion binding"/>
    <property type="evidence" value="ECO:0007669"/>
    <property type="project" value="UniProtKB-KW"/>
</dbReference>
<feature type="region of interest" description="Disordered" evidence="15">
    <location>
        <begin position="442"/>
        <end position="473"/>
    </location>
</feature>
<dbReference type="InterPro" id="IPR036388">
    <property type="entry name" value="WH-like_DNA-bd_sf"/>
</dbReference>
<dbReference type="SUPFAM" id="SSF55729">
    <property type="entry name" value="Acyl-CoA N-acyltransferases (Nat)"/>
    <property type="match status" value="1"/>
</dbReference>
<feature type="compositionally biased region" description="Basic residues" evidence="15">
    <location>
        <begin position="334"/>
        <end position="349"/>
    </location>
</feature>
<dbReference type="GO" id="GO:0003682">
    <property type="term" value="F:chromatin binding"/>
    <property type="evidence" value="ECO:0007669"/>
    <property type="project" value="TreeGrafter"/>
</dbReference>
<dbReference type="EC" id="2.3.1.48" evidence="3 14"/>
<comment type="caution">
    <text evidence="18">The sequence shown here is derived from an EMBL/GenBank/DDBJ whole genome shotgun (WGS) entry which is preliminary data.</text>
</comment>
<sequence length="1112" mass="122777">MSLAMAEPGRLMGQSAGNMDPEDIDADGEYEEDDTYYDQNVTAADTQEDGARDTDAEGSDVDAEGEEVDEEDDSEPVGAVKIAAPDDAVYEEEEDEPYGNARGDSSSDAKISDSEHDTSESDADNQWEVQSGDGEEPETEKFEPSVCVYCNGDEDNDPNEEFEEVLSCKACGDMAHRQCARDANTLSLDDDAPNWRCTVCMQNDLHGNEGSPESESRRRESLSSVPKLTRDLLPSHRGKDPGGHSIFTELILPDDSIDGSRSLRKRKASLEEEVHPVGKQPRKRRRSSELSRPETAASIARSTSHAQERSAVTDGEDSDGAHNSASENGSSRLRSSRPRRTKQQQKKDKRPMVSIEEGEGLSLIAVFHLNNEKVQRIVTSKPKKKILTLDEERRERRREKDRERRERNRGAAQAAREVAEESHYPAVTINYTAPFHGFADKEMDESKSKPYGGILSEADADTSKTYPTQADRKRFEDARQRAEQDWKQKQAALYAHEEPVRRTKETGPPSKIKCINFGGWEIDTWHAAPYPEEYSKNKVLYICEFCLKYMNSDYVAWRHKLKCPAKHPPGDEIYRDGKYSFFEVDGRKNPVYCQNLCLLAKLFLGSKTLYYDVEPFLFYVMTENDNFGCHFVGYFSKEKRPSSLNNVSCILVLPIHMRKGYGQYLIEFSYLLTRVEQKTGSPEKPLSDMGLVSYRKYWRLIICEELLSQKSPISIAAISERTGMTPDDIVSALEGLRALVRDPVTSKYALRLDYSYFKQYLEKANNSDNPKIKPQCLVWTPYVMGRLGQYEDGPALHTVQQRGEDTEEKPEPEEGVQIELAAKANGTSHNGSLTGGDNDEDGLGNAVTSALPAEESTYGGGSPAPGTPLANGSVVAVAGSHITTATPSIPATRYEVFPPIPGQPPPKRRPGRPFGSRRRTTSTPHQRNRSQNLSIATAPVSRIRFSPNGGQQRSPTSNGGAVTPGTISLRRTRSHLNKSITNADTDDVDEGGEVKALSAGGRRATRSTSTGSPHRPRGNKLRGRVIEDDEDEDDEDANGDMDDHAAGGITGEDEADAADEGHTDDAEGEEVDDEIPGVIVNGASGAIALGNDDGMDIDAEGEDDDDILMVGT</sequence>
<feature type="active site" description="Proton donor/acceptor" evidence="12">
    <location>
        <position position="683"/>
    </location>
</feature>
<dbReference type="FunFam" id="3.40.630.30:FF:000001">
    <property type="entry name" value="Histone acetyltransferase"/>
    <property type="match status" value="1"/>
</dbReference>
<comment type="subcellular location">
    <subcellularLocation>
        <location evidence="1 14">Nucleus</location>
    </subcellularLocation>
</comment>
<evidence type="ECO:0000256" key="3">
    <source>
        <dbReference type="ARBA" id="ARBA00013184"/>
    </source>
</evidence>
<dbReference type="InterPro" id="IPR001965">
    <property type="entry name" value="Znf_PHD"/>
</dbReference>
<evidence type="ECO:0000259" key="16">
    <source>
        <dbReference type="PROSITE" id="PS50016"/>
    </source>
</evidence>
<dbReference type="Pfam" id="PF16866">
    <property type="entry name" value="PHD_4"/>
    <property type="match status" value="1"/>
</dbReference>
<feature type="compositionally biased region" description="Acidic residues" evidence="15">
    <location>
        <begin position="1093"/>
        <end position="1112"/>
    </location>
</feature>
<dbReference type="GO" id="GO:0005634">
    <property type="term" value="C:nucleus"/>
    <property type="evidence" value="ECO:0007669"/>
    <property type="project" value="UniProtKB-SubCell"/>
</dbReference>
<feature type="region of interest" description="Disordered" evidence="15">
    <location>
        <begin position="824"/>
        <end position="846"/>
    </location>
</feature>
<dbReference type="PANTHER" id="PTHR10615">
    <property type="entry name" value="HISTONE ACETYLTRANSFERASE"/>
    <property type="match status" value="1"/>
</dbReference>
<evidence type="ECO:0000256" key="4">
    <source>
        <dbReference type="ARBA" id="ARBA00022679"/>
    </source>
</evidence>
<keyword evidence="5" id="KW-0479">Metal-binding</keyword>
<dbReference type="InterPro" id="IPR019787">
    <property type="entry name" value="Znf_PHD-finger"/>
</dbReference>
<gene>
    <name evidence="18" type="ORF">PDIGIT_LOCUS3647</name>
</gene>
<feature type="compositionally biased region" description="Acidic residues" evidence="15">
    <location>
        <begin position="1027"/>
        <end position="1040"/>
    </location>
</feature>
<evidence type="ECO:0000256" key="2">
    <source>
        <dbReference type="ARBA" id="ARBA00010107"/>
    </source>
</evidence>
<dbReference type="SMART" id="SM00249">
    <property type="entry name" value="PHD"/>
    <property type="match status" value="1"/>
</dbReference>
<keyword evidence="10 14" id="KW-0539">Nucleus</keyword>
<dbReference type="GO" id="GO:1990467">
    <property type="term" value="C:NuA3a histone acetyltransferase complex"/>
    <property type="evidence" value="ECO:0007669"/>
    <property type="project" value="TreeGrafter"/>
</dbReference>
<evidence type="ECO:0000256" key="15">
    <source>
        <dbReference type="SAM" id="MobiDB-lite"/>
    </source>
</evidence>
<comment type="catalytic activity">
    <reaction evidence="14">
        <text>L-lysyl-[protein] + acetyl-CoA = N(6)-acetyl-L-lysyl-[protein] + CoA + H(+)</text>
        <dbReference type="Rhea" id="RHEA:45948"/>
        <dbReference type="Rhea" id="RHEA-COMP:9752"/>
        <dbReference type="Rhea" id="RHEA-COMP:10731"/>
        <dbReference type="ChEBI" id="CHEBI:15378"/>
        <dbReference type="ChEBI" id="CHEBI:29969"/>
        <dbReference type="ChEBI" id="CHEBI:57287"/>
        <dbReference type="ChEBI" id="CHEBI:57288"/>
        <dbReference type="ChEBI" id="CHEBI:61930"/>
        <dbReference type="EC" id="2.3.1.48"/>
    </reaction>
</comment>
<dbReference type="EMBL" id="CAOQHR010000002">
    <property type="protein sequence ID" value="CAI6322340.1"/>
    <property type="molecule type" value="Genomic_DNA"/>
</dbReference>
<dbReference type="Pfam" id="PF17772">
    <property type="entry name" value="zf-MYST"/>
    <property type="match status" value="1"/>
</dbReference>
<accession>A0A9W4XG40</accession>
<dbReference type="GO" id="GO:0006357">
    <property type="term" value="P:regulation of transcription by RNA polymerase II"/>
    <property type="evidence" value="ECO:0007669"/>
    <property type="project" value="TreeGrafter"/>
</dbReference>
<feature type="compositionally biased region" description="Basic residues" evidence="15">
    <location>
        <begin position="906"/>
        <end position="920"/>
    </location>
</feature>
<dbReference type="Gene3D" id="1.10.10.10">
    <property type="entry name" value="Winged helix-like DNA-binding domain superfamily/Winged helix DNA-binding domain"/>
    <property type="match status" value="1"/>
</dbReference>
<dbReference type="InterPro" id="IPR040706">
    <property type="entry name" value="Zf-MYST"/>
</dbReference>
<evidence type="ECO:0000256" key="8">
    <source>
        <dbReference type="ARBA" id="ARBA00022853"/>
    </source>
</evidence>
<evidence type="ECO:0000256" key="5">
    <source>
        <dbReference type="ARBA" id="ARBA00022723"/>
    </source>
</evidence>
<evidence type="ECO:0000256" key="1">
    <source>
        <dbReference type="ARBA" id="ARBA00004123"/>
    </source>
</evidence>
<dbReference type="SUPFAM" id="SSF57903">
    <property type="entry name" value="FYVE/PHD zinc finger"/>
    <property type="match status" value="1"/>
</dbReference>
<dbReference type="FunFam" id="3.30.60.60:FF:000001">
    <property type="entry name" value="Histone acetyltransferase"/>
    <property type="match status" value="1"/>
</dbReference>
<dbReference type="Gene3D" id="3.30.60.60">
    <property type="entry name" value="N-acetyl transferase-like"/>
    <property type="match status" value="1"/>
</dbReference>
<dbReference type="PROSITE" id="PS51726">
    <property type="entry name" value="MYST_HAT"/>
    <property type="match status" value="1"/>
</dbReference>
<evidence type="ECO:0000313" key="19">
    <source>
        <dbReference type="Proteomes" id="UP001152607"/>
    </source>
</evidence>
<feature type="compositionally biased region" description="Acidic residues" evidence="15">
    <location>
        <begin position="88"/>
        <end position="97"/>
    </location>
</feature>
<feature type="compositionally biased region" description="Basic and acidic residues" evidence="15">
    <location>
        <begin position="389"/>
        <end position="409"/>
    </location>
</feature>
<reference evidence="18" key="1">
    <citation type="submission" date="2023-01" db="EMBL/GenBank/DDBJ databases">
        <authorList>
            <person name="Van Ghelder C."/>
            <person name="Rancurel C."/>
        </authorList>
    </citation>
    <scope>NUCLEOTIDE SEQUENCE</scope>
    <source>
        <strain evidence="18">CNCM I-4278</strain>
    </source>
</reference>
<feature type="domain" description="PHD-type" evidence="16">
    <location>
        <begin position="144"/>
        <end position="203"/>
    </location>
</feature>
<feature type="region of interest" description="Disordered" evidence="15">
    <location>
        <begin position="202"/>
        <end position="354"/>
    </location>
</feature>
<keyword evidence="8" id="KW-0156">Chromatin regulator</keyword>
<protein>
    <recommendedName>
        <fullName evidence="3 14">Histone acetyltransferase</fullName>
        <ecNumber evidence="3 14">2.3.1.48</ecNumber>
    </recommendedName>
</protein>
<comment type="similarity">
    <text evidence="2 14">Belongs to the MYST (SAS/MOZ) family.</text>
</comment>
<dbReference type="GO" id="GO:0003712">
    <property type="term" value="F:transcription coregulator activity"/>
    <property type="evidence" value="ECO:0007669"/>
    <property type="project" value="TreeGrafter"/>
</dbReference>
<feature type="compositionally biased region" description="Basic and acidic residues" evidence="15">
    <location>
        <begin position="228"/>
        <end position="242"/>
    </location>
</feature>
<dbReference type="GO" id="GO:0031507">
    <property type="term" value="P:heterochromatin formation"/>
    <property type="evidence" value="ECO:0007669"/>
    <property type="project" value="UniProtKB-ARBA"/>
</dbReference>
<dbReference type="InterPro" id="IPR011011">
    <property type="entry name" value="Znf_FYVE_PHD"/>
</dbReference>
<feature type="domain" description="MYST-type HAT" evidence="17">
    <location>
        <begin position="507"/>
        <end position="781"/>
    </location>
</feature>
<evidence type="ECO:0000256" key="7">
    <source>
        <dbReference type="ARBA" id="ARBA00022833"/>
    </source>
</evidence>
<dbReference type="Proteomes" id="UP001152607">
    <property type="component" value="Unassembled WGS sequence"/>
</dbReference>
<name>A0A9W4XG40_9PLEO</name>
<evidence type="ECO:0000256" key="6">
    <source>
        <dbReference type="ARBA" id="ARBA00022771"/>
    </source>
</evidence>
<evidence type="ECO:0000256" key="14">
    <source>
        <dbReference type="RuleBase" id="RU361211"/>
    </source>
</evidence>
<evidence type="ECO:0000256" key="13">
    <source>
        <dbReference type="PROSITE-ProRule" id="PRU00146"/>
    </source>
</evidence>
<keyword evidence="4" id="KW-0808">Transferase</keyword>
<evidence type="ECO:0000256" key="12">
    <source>
        <dbReference type="PIRSR" id="PIRSR602717-51"/>
    </source>
</evidence>
<dbReference type="AlphaFoldDB" id="A0A9W4XG40"/>
<organism evidence="18 19">
    <name type="scientific">Periconia digitata</name>
    <dbReference type="NCBI Taxonomy" id="1303443"/>
    <lineage>
        <taxon>Eukaryota</taxon>
        <taxon>Fungi</taxon>
        <taxon>Dikarya</taxon>
        <taxon>Ascomycota</taxon>
        <taxon>Pezizomycotina</taxon>
        <taxon>Dothideomycetes</taxon>
        <taxon>Pleosporomycetidae</taxon>
        <taxon>Pleosporales</taxon>
        <taxon>Massarineae</taxon>
        <taxon>Periconiaceae</taxon>
        <taxon>Periconia</taxon>
    </lineage>
</organism>
<keyword evidence="7" id="KW-0862">Zinc</keyword>
<feature type="region of interest" description="Disordered" evidence="15">
    <location>
        <begin position="890"/>
        <end position="1112"/>
    </location>
</feature>
<dbReference type="InterPro" id="IPR050603">
    <property type="entry name" value="MYST_HAT"/>
</dbReference>
<evidence type="ECO:0000256" key="11">
    <source>
        <dbReference type="ARBA" id="ARBA00045805"/>
    </source>
</evidence>
<keyword evidence="9" id="KW-0007">Acetylation</keyword>
<feature type="compositionally biased region" description="Acidic residues" evidence="15">
    <location>
        <begin position="20"/>
        <end position="36"/>
    </location>
</feature>
<feature type="compositionally biased region" description="Acidic residues" evidence="15">
    <location>
        <begin position="1066"/>
        <end position="1075"/>
    </location>
</feature>
<feature type="compositionally biased region" description="Acidic residues" evidence="15">
    <location>
        <begin position="56"/>
        <end position="75"/>
    </location>
</feature>
<feature type="compositionally biased region" description="Polar residues" evidence="15">
    <location>
        <begin position="948"/>
        <end position="960"/>
    </location>
</feature>
<keyword evidence="19" id="KW-1185">Reference proteome</keyword>
<feature type="compositionally biased region" description="Basic and acidic residues" evidence="15">
    <location>
        <begin position="105"/>
        <end position="119"/>
    </location>
</feature>
<dbReference type="PROSITE" id="PS50016">
    <property type="entry name" value="ZF_PHD_2"/>
    <property type="match status" value="1"/>
</dbReference>
<dbReference type="Pfam" id="PF01853">
    <property type="entry name" value="MOZ_SAS"/>
    <property type="match status" value="1"/>
</dbReference>
<evidence type="ECO:0000259" key="17">
    <source>
        <dbReference type="PROSITE" id="PS51726"/>
    </source>
</evidence>
<dbReference type="InterPro" id="IPR016181">
    <property type="entry name" value="Acyl_CoA_acyltransferase"/>
</dbReference>
<keyword evidence="6 13" id="KW-0863">Zinc-finger</keyword>
<dbReference type="InterPro" id="IPR013083">
    <property type="entry name" value="Znf_RING/FYVE/PHD"/>
</dbReference>
<proteinExistence type="inferred from homology"/>
<dbReference type="PANTHER" id="PTHR10615:SF161">
    <property type="entry name" value="HISTONE ACETYLTRANSFERASE KAT7"/>
    <property type="match status" value="1"/>
</dbReference>
<dbReference type="InterPro" id="IPR002717">
    <property type="entry name" value="HAT_MYST-type"/>
</dbReference>
<feature type="region of interest" description="Disordered" evidence="15">
    <location>
        <begin position="1"/>
        <end position="142"/>
    </location>
</feature>
<evidence type="ECO:0000313" key="18">
    <source>
        <dbReference type="EMBL" id="CAI6322340.1"/>
    </source>
</evidence>
<feature type="compositionally biased region" description="Basic residues" evidence="15">
    <location>
        <begin position="1014"/>
        <end position="1023"/>
    </location>
</feature>
<comment type="function">
    <text evidence="11">Catalytic component of the NuA4 histone acetyltransferase (HAT) complex which is involved in epigenetic transcriptional activation of selected genes principally by acetylation of nucleosomal histones H4, H3, H2B, H2A and H2A variant H2A.Z. Acetylates histone H4 to form H4K5ac, H4K8ac, H4K12ac and H4K16ac, histone H3 to form H3K14ac, and histone H2A to form H2AK4ac and H2AK7ac. The NuA4 complex is involved in the DNA damage response and is required for chromosome segregation. The NuA4 complex plays a direct role in repair of DNA double-strand breaks (DSBs) through homologous recombination. Recruitment to promoters depends on H3K4me. Also acetylates non-histone proteins. In addition to protein acetyltransferase, can use different acyl-CoA substrates, such as 2-hydroxyisobutanoyl-CoA (2-hydroxyisobutyryl-CoA) or (2E)-butenoyl-CoA (crotonyl-CoA), and is able to mediate protein 2-hydroxyisobutyrylation and crotonylation, respectively.</text>
</comment>
<evidence type="ECO:0000256" key="10">
    <source>
        <dbReference type="ARBA" id="ARBA00023242"/>
    </source>
</evidence>
<evidence type="ECO:0000256" key="9">
    <source>
        <dbReference type="ARBA" id="ARBA00022990"/>
    </source>
</evidence>